<evidence type="ECO:0000313" key="2">
    <source>
        <dbReference type="EMBL" id="MBB4843164.1"/>
    </source>
</evidence>
<protein>
    <submittedName>
        <fullName evidence="2">Tetratricopeptide (TPR) repeat protein</fullName>
    </submittedName>
</protein>
<dbReference type="RefSeq" id="WP_184298188.1">
    <property type="nucleotide sequence ID" value="NZ_JACHLP010000003.1"/>
</dbReference>
<keyword evidence="3" id="KW-1185">Reference proteome</keyword>
<name>A0A840L3S1_9BURK</name>
<feature type="domain" description="LA2681-like HEPN" evidence="1">
    <location>
        <begin position="281"/>
        <end position="493"/>
    </location>
</feature>
<dbReference type="Proteomes" id="UP000562027">
    <property type="component" value="Unassembled WGS sequence"/>
</dbReference>
<comment type="caution">
    <text evidence="2">The sequence shown here is derived from an EMBL/GenBank/DDBJ whole genome shotgun (WGS) entry which is preliminary data.</text>
</comment>
<gene>
    <name evidence="2" type="ORF">HNP55_001683</name>
</gene>
<accession>A0A840L3S1</accession>
<dbReference type="SUPFAM" id="SSF48452">
    <property type="entry name" value="TPR-like"/>
    <property type="match status" value="1"/>
</dbReference>
<dbReference type="EMBL" id="JACHLP010000003">
    <property type="protein sequence ID" value="MBB4843164.1"/>
    <property type="molecule type" value="Genomic_DNA"/>
</dbReference>
<dbReference type="InterPro" id="IPR040826">
    <property type="entry name" value="HEPN_LA2681"/>
</dbReference>
<dbReference type="AlphaFoldDB" id="A0A840L3S1"/>
<evidence type="ECO:0000259" key="1">
    <source>
        <dbReference type="Pfam" id="PF18733"/>
    </source>
</evidence>
<evidence type="ECO:0000313" key="3">
    <source>
        <dbReference type="Proteomes" id="UP000562027"/>
    </source>
</evidence>
<reference evidence="2 3" key="1">
    <citation type="submission" date="2020-08" db="EMBL/GenBank/DDBJ databases">
        <title>Functional genomics of gut bacteria from endangered species of beetles.</title>
        <authorList>
            <person name="Carlos-Shanley C."/>
        </authorList>
    </citation>
    <scope>NUCLEOTIDE SEQUENCE [LARGE SCALE GENOMIC DNA]</scope>
    <source>
        <strain evidence="2 3">S00239</strain>
    </source>
</reference>
<organism evidence="2 3">
    <name type="scientific">Roseateles oligotrophus</name>
    <dbReference type="NCBI Taxonomy" id="1769250"/>
    <lineage>
        <taxon>Bacteria</taxon>
        <taxon>Pseudomonadati</taxon>
        <taxon>Pseudomonadota</taxon>
        <taxon>Betaproteobacteria</taxon>
        <taxon>Burkholderiales</taxon>
        <taxon>Sphaerotilaceae</taxon>
        <taxon>Roseateles</taxon>
    </lineage>
</organism>
<dbReference type="Pfam" id="PF18733">
    <property type="entry name" value="HEPN_LA2681"/>
    <property type="match status" value="1"/>
</dbReference>
<sequence>MLDLESILALETLEDVEPTEALGAIALLVDYAMDTVDPEMTTRALGWADRLESRLTADTDLALLDYYRANAWANRHNEARQDCTRAWAWDQEPLQQQLLLLRRALNRVTFEDLPSHVQCQILTNLGNQLSFVGRFIEARELWSRAVTTLPKFWMARFNRGNGLMAYARCLYDDGHRCALALSAHTDMTDAITDLDSHPHYGDPRLRRNFVAVASQIAEHVDLASFAAGYDAEGSSLGDDAGEQAYRKWCLDHCLFLNPLNDTGPHSIAARDVMQLPTFATALDEKPVVLGLFNQLKQEFVSARWLYFEGITTQGMHFSDRDVALYNTLDYPALGLAAEKVKVTFRMSYSLFDKIAFFLNHYLKLGIPVTQVSFRHIWRDKKTGVLRPAFENTENLAFRGLYWLSKDFFDPDLKDTTEPEARACHDLRNHLEHKYLKLHLMMQPELASTSEPFDLFKDDLAHSLTVAELEQRTLRMLKLARSALIYLLLGMNQEERRRRAATAADDRMGSMPIYMADDIYKQRFV</sequence>
<dbReference type="InterPro" id="IPR011990">
    <property type="entry name" value="TPR-like_helical_dom_sf"/>
</dbReference>
<proteinExistence type="predicted"/>